<protein>
    <submittedName>
        <fullName evidence="2">Uncharacterized protein</fullName>
    </submittedName>
</protein>
<dbReference type="Proteomes" id="UP001056291">
    <property type="component" value="Chromosome"/>
</dbReference>
<evidence type="ECO:0000313" key="3">
    <source>
        <dbReference type="Proteomes" id="UP001056291"/>
    </source>
</evidence>
<dbReference type="RefSeq" id="WP_251932458.1">
    <property type="nucleotide sequence ID" value="NZ_CP098747.1"/>
</dbReference>
<evidence type="ECO:0000256" key="1">
    <source>
        <dbReference type="SAM" id="MobiDB-lite"/>
    </source>
</evidence>
<dbReference type="EMBL" id="CP098747">
    <property type="protein sequence ID" value="USG59688.1"/>
    <property type="molecule type" value="Genomic_DNA"/>
</dbReference>
<organism evidence="2 3">
    <name type="scientific">Sneathiella marina</name>
    <dbReference type="NCBI Taxonomy" id="2950108"/>
    <lineage>
        <taxon>Bacteria</taxon>
        <taxon>Pseudomonadati</taxon>
        <taxon>Pseudomonadota</taxon>
        <taxon>Alphaproteobacteria</taxon>
        <taxon>Sneathiellales</taxon>
        <taxon>Sneathiellaceae</taxon>
        <taxon>Sneathiella</taxon>
    </lineage>
</organism>
<keyword evidence="3" id="KW-1185">Reference proteome</keyword>
<accession>A0ABY4VXY9</accession>
<feature type="region of interest" description="Disordered" evidence="1">
    <location>
        <begin position="1"/>
        <end position="32"/>
    </location>
</feature>
<name>A0ABY4VXY9_9PROT</name>
<sequence length="53" mass="6432">MDPRFGRPVIRDRWGEPIEPEPPDPKHSKPKSRIRRLYCWCRGKLTVFARDRE</sequence>
<gene>
    <name evidence="2" type="ORF">NBZ79_10890</name>
</gene>
<reference evidence="2" key="1">
    <citation type="submission" date="2022-06" db="EMBL/GenBank/DDBJ databases">
        <title>Sneathiella actinostolidae sp. nov., isolated from a sea anemonein the Western Pacific Ocean.</title>
        <authorList>
            <person name="Wei M.J."/>
        </authorList>
    </citation>
    <scope>NUCLEOTIDE SEQUENCE</scope>
    <source>
        <strain evidence="2">PHK-P5</strain>
    </source>
</reference>
<evidence type="ECO:0000313" key="2">
    <source>
        <dbReference type="EMBL" id="USG59688.1"/>
    </source>
</evidence>
<proteinExistence type="predicted"/>
<feature type="compositionally biased region" description="Basic and acidic residues" evidence="1">
    <location>
        <begin position="1"/>
        <end position="16"/>
    </location>
</feature>